<dbReference type="RefSeq" id="YP_010738865.1">
    <property type="nucleotide sequence ID" value="NC_073032.1"/>
</dbReference>
<evidence type="ECO:0000313" key="2">
    <source>
        <dbReference type="Proteomes" id="UP000828647"/>
    </source>
</evidence>
<dbReference type="GeneID" id="79586246"/>
<dbReference type="KEGG" id="vg:79586246"/>
<organism evidence="1 2">
    <name type="scientific">Xanthomonas phage FMYAK-P1</name>
    <dbReference type="NCBI Taxonomy" id="2886031"/>
    <lineage>
        <taxon>Viruses</taxon>
        <taxon>Duplodnaviria</taxon>
        <taxon>Heunggongvirae</taxon>
        <taxon>Uroviricota</taxon>
        <taxon>Caudoviricetes</taxon>
        <taxon>Mesyanzhinovviridae</taxon>
        <taxon>Bradleyvirinae</taxon>
        <taxon>Bosavirus</taxon>
        <taxon>Bosavirus FMYAK</taxon>
    </lineage>
</organism>
<protein>
    <submittedName>
        <fullName evidence="1">Uncharacterized protein</fullName>
    </submittedName>
</protein>
<sequence>MRYKIYWKPDQKGPYKSASTVITCDERVVWTTPALRWARGWKIAMLLDSLYWKMDRWELVGEEFKPRKETIE</sequence>
<evidence type="ECO:0000313" key="1">
    <source>
        <dbReference type="EMBL" id="UGL62778.1"/>
    </source>
</evidence>
<dbReference type="EMBL" id="OK275492">
    <property type="protein sequence ID" value="UGL62778.1"/>
    <property type="molecule type" value="Genomic_DNA"/>
</dbReference>
<keyword evidence="2" id="KW-1185">Reference proteome</keyword>
<proteinExistence type="predicted"/>
<name>A0AAE8YN47_9CAUD</name>
<reference evidence="1 2" key="1">
    <citation type="submission" date="2021-09" db="EMBL/GenBank/DDBJ databases">
        <authorList>
            <person name="Bringhurst R.M."/>
        </authorList>
    </citation>
    <scope>NUCLEOTIDE SEQUENCE [LARGE SCALE GENOMIC DNA]</scope>
</reference>
<accession>A0AAE8YN47</accession>
<dbReference type="Proteomes" id="UP000828647">
    <property type="component" value="Segment"/>
</dbReference>